<evidence type="ECO:0000256" key="10">
    <source>
        <dbReference type="SAM" id="SignalP"/>
    </source>
</evidence>
<accession>A0A934RYU6</accession>
<dbReference type="Proteomes" id="UP000617628">
    <property type="component" value="Unassembled WGS sequence"/>
</dbReference>
<dbReference type="Gene3D" id="3.30.1150.10">
    <property type="match status" value="2"/>
</dbReference>
<sequence length="237" mass="26489">MIHLTRRQLQFASSSILAIAAPFLHAEETSENEIIPPTAIYKVDPSHPDELYSRGVEGEAIIIASIDRTGTVIEPIVDRASHEEFGLSAMIAASEWIFEPATKNGVPIPISVKIPFNFEIAFEHKLNVEMGREVFQELDVPVIPSFELDKAPEARHIPLFDEFYPEELENTGKTSAVSLEFIINPEGNVINPRIVSISTPGFEEAAMRAISHIRYKPVRFEGQPSYVSMMMPLQFSP</sequence>
<evidence type="ECO:0000259" key="11">
    <source>
        <dbReference type="PROSITE" id="PS52015"/>
    </source>
</evidence>
<comment type="similarity">
    <text evidence="2">Belongs to the TonB family.</text>
</comment>
<dbReference type="NCBIfam" id="TIGR01352">
    <property type="entry name" value="tonB_Cterm"/>
    <property type="match status" value="2"/>
</dbReference>
<evidence type="ECO:0000256" key="5">
    <source>
        <dbReference type="ARBA" id="ARBA00022519"/>
    </source>
</evidence>
<dbReference type="PROSITE" id="PS52015">
    <property type="entry name" value="TONB_CTD"/>
    <property type="match status" value="2"/>
</dbReference>
<keyword evidence="9" id="KW-0472">Membrane</keyword>
<keyword evidence="8" id="KW-1133">Transmembrane helix</keyword>
<dbReference type="InterPro" id="IPR006260">
    <property type="entry name" value="TonB/TolA_C"/>
</dbReference>
<evidence type="ECO:0000256" key="2">
    <source>
        <dbReference type="ARBA" id="ARBA00006555"/>
    </source>
</evidence>
<evidence type="ECO:0000256" key="3">
    <source>
        <dbReference type="ARBA" id="ARBA00022448"/>
    </source>
</evidence>
<evidence type="ECO:0000256" key="7">
    <source>
        <dbReference type="ARBA" id="ARBA00022927"/>
    </source>
</evidence>
<evidence type="ECO:0000256" key="6">
    <source>
        <dbReference type="ARBA" id="ARBA00022692"/>
    </source>
</evidence>
<keyword evidence="6" id="KW-0812">Transmembrane</keyword>
<keyword evidence="7" id="KW-0653">Protein transport</keyword>
<proteinExistence type="inferred from homology"/>
<dbReference type="GO" id="GO:0015031">
    <property type="term" value="P:protein transport"/>
    <property type="evidence" value="ECO:0007669"/>
    <property type="project" value="UniProtKB-KW"/>
</dbReference>
<dbReference type="InterPro" id="IPR051045">
    <property type="entry name" value="TonB-dependent_transducer"/>
</dbReference>
<dbReference type="InterPro" id="IPR037682">
    <property type="entry name" value="TonB_C"/>
</dbReference>
<dbReference type="PANTHER" id="PTHR33446">
    <property type="entry name" value="PROTEIN TONB-RELATED"/>
    <property type="match status" value="1"/>
</dbReference>
<evidence type="ECO:0000313" key="13">
    <source>
        <dbReference type="Proteomes" id="UP000617628"/>
    </source>
</evidence>
<dbReference type="GO" id="GO:0055085">
    <property type="term" value="P:transmembrane transport"/>
    <property type="evidence" value="ECO:0007669"/>
    <property type="project" value="InterPro"/>
</dbReference>
<evidence type="ECO:0000256" key="1">
    <source>
        <dbReference type="ARBA" id="ARBA00004383"/>
    </source>
</evidence>
<evidence type="ECO:0000313" key="12">
    <source>
        <dbReference type="EMBL" id="MBK1877784.1"/>
    </source>
</evidence>
<dbReference type="RefSeq" id="WP_200355998.1">
    <property type="nucleotide sequence ID" value="NZ_JAENIL010000022.1"/>
</dbReference>
<dbReference type="SUPFAM" id="SSF74653">
    <property type="entry name" value="TolA/TonB C-terminal domain"/>
    <property type="match status" value="2"/>
</dbReference>
<feature type="domain" description="TonB C-terminal" evidence="11">
    <location>
        <begin position="149"/>
        <end position="237"/>
    </location>
</feature>
<gene>
    <name evidence="12" type="ORF">JIN87_12975</name>
</gene>
<keyword evidence="5" id="KW-0997">Cell inner membrane</keyword>
<name>A0A934RYU6_9BACT</name>
<comment type="caution">
    <text evidence="12">The sequence shown here is derived from an EMBL/GenBank/DDBJ whole genome shotgun (WGS) entry which is preliminary data.</text>
</comment>
<feature type="domain" description="TonB C-terminal" evidence="11">
    <location>
        <begin position="32"/>
        <end position="127"/>
    </location>
</feature>
<comment type="subcellular location">
    <subcellularLocation>
        <location evidence="1">Cell inner membrane</location>
        <topology evidence="1">Single-pass membrane protein</topology>
        <orientation evidence="1">Periplasmic side</orientation>
    </subcellularLocation>
</comment>
<feature type="signal peptide" evidence="10">
    <location>
        <begin position="1"/>
        <end position="26"/>
    </location>
</feature>
<dbReference type="EMBL" id="JAENIL010000022">
    <property type="protein sequence ID" value="MBK1877784.1"/>
    <property type="molecule type" value="Genomic_DNA"/>
</dbReference>
<feature type="chain" id="PRO_5037828492" evidence="10">
    <location>
        <begin position="27"/>
        <end position="237"/>
    </location>
</feature>
<keyword evidence="10" id="KW-0732">Signal</keyword>
<protein>
    <submittedName>
        <fullName evidence="12">Energy transducer TonB</fullName>
    </submittedName>
</protein>
<dbReference type="GO" id="GO:0098797">
    <property type="term" value="C:plasma membrane protein complex"/>
    <property type="evidence" value="ECO:0007669"/>
    <property type="project" value="TreeGrafter"/>
</dbReference>
<reference evidence="12" key="1">
    <citation type="submission" date="2021-01" db="EMBL/GenBank/DDBJ databases">
        <title>Modified the classification status of verrucomicrobia.</title>
        <authorList>
            <person name="Feng X."/>
        </authorList>
    </citation>
    <scope>NUCLEOTIDE SEQUENCE</scope>
    <source>
        <strain evidence="12">KCTC 13126</strain>
    </source>
</reference>
<organism evidence="12 13">
    <name type="scientific">Pelagicoccus mobilis</name>
    <dbReference type="NCBI Taxonomy" id="415221"/>
    <lineage>
        <taxon>Bacteria</taxon>
        <taxon>Pseudomonadati</taxon>
        <taxon>Verrucomicrobiota</taxon>
        <taxon>Opitutia</taxon>
        <taxon>Puniceicoccales</taxon>
        <taxon>Pelagicoccaceae</taxon>
        <taxon>Pelagicoccus</taxon>
    </lineage>
</organism>
<dbReference type="AlphaFoldDB" id="A0A934RYU6"/>
<keyword evidence="13" id="KW-1185">Reference proteome</keyword>
<evidence type="ECO:0000256" key="4">
    <source>
        <dbReference type="ARBA" id="ARBA00022475"/>
    </source>
</evidence>
<evidence type="ECO:0000256" key="9">
    <source>
        <dbReference type="ARBA" id="ARBA00023136"/>
    </source>
</evidence>
<keyword evidence="4" id="KW-1003">Cell membrane</keyword>
<evidence type="ECO:0000256" key="8">
    <source>
        <dbReference type="ARBA" id="ARBA00022989"/>
    </source>
</evidence>
<dbReference type="PANTHER" id="PTHR33446:SF2">
    <property type="entry name" value="PROTEIN TONB"/>
    <property type="match status" value="1"/>
</dbReference>
<dbReference type="Pfam" id="PF03544">
    <property type="entry name" value="TonB_C"/>
    <property type="match status" value="2"/>
</dbReference>
<keyword evidence="3" id="KW-0813">Transport</keyword>
<dbReference type="GO" id="GO:0031992">
    <property type="term" value="F:energy transducer activity"/>
    <property type="evidence" value="ECO:0007669"/>
    <property type="project" value="TreeGrafter"/>
</dbReference>